<evidence type="ECO:0000313" key="1">
    <source>
        <dbReference type="EnsemblProtists" id="PYU1_T010490"/>
    </source>
</evidence>
<proteinExistence type="predicted"/>
<dbReference type="VEuPathDB" id="FungiDB:PYU1_G010468"/>
<dbReference type="AlphaFoldDB" id="K3WZU1"/>
<dbReference type="EMBL" id="GL376596">
    <property type="status" value="NOT_ANNOTATED_CDS"/>
    <property type="molecule type" value="Genomic_DNA"/>
</dbReference>
<keyword evidence="2" id="KW-1185">Reference proteome</keyword>
<reference evidence="2" key="1">
    <citation type="journal article" date="2010" name="Genome Biol.">
        <title>Genome sequence of the necrotrophic plant pathogen Pythium ultimum reveals original pathogenicity mechanisms and effector repertoire.</title>
        <authorList>
            <person name="Levesque C.A."/>
            <person name="Brouwer H."/>
            <person name="Cano L."/>
            <person name="Hamilton J.P."/>
            <person name="Holt C."/>
            <person name="Huitema E."/>
            <person name="Raffaele S."/>
            <person name="Robideau G.P."/>
            <person name="Thines M."/>
            <person name="Win J."/>
            <person name="Zerillo M.M."/>
            <person name="Beakes G.W."/>
            <person name="Boore J.L."/>
            <person name="Busam D."/>
            <person name="Dumas B."/>
            <person name="Ferriera S."/>
            <person name="Fuerstenberg S.I."/>
            <person name="Gachon C.M."/>
            <person name="Gaulin E."/>
            <person name="Govers F."/>
            <person name="Grenville-Briggs L."/>
            <person name="Horner N."/>
            <person name="Hostetler J."/>
            <person name="Jiang R.H."/>
            <person name="Johnson J."/>
            <person name="Krajaejun T."/>
            <person name="Lin H."/>
            <person name="Meijer H.J."/>
            <person name="Moore B."/>
            <person name="Morris P."/>
            <person name="Phuntmart V."/>
            <person name="Puiu D."/>
            <person name="Shetty J."/>
            <person name="Stajich J.E."/>
            <person name="Tripathy S."/>
            <person name="Wawra S."/>
            <person name="van West P."/>
            <person name="Whitty B.R."/>
            <person name="Coutinho P.M."/>
            <person name="Henrissat B."/>
            <person name="Martin F."/>
            <person name="Thomas P.D."/>
            <person name="Tyler B.M."/>
            <person name="De Vries R.P."/>
            <person name="Kamoun S."/>
            <person name="Yandell M."/>
            <person name="Tisserat N."/>
            <person name="Buell C.R."/>
        </authorList>
    </citation>
    <scope>NUCLEOTIDE SEQUENCE</scope>
    <source>
        <strain evidence="2">DAOM:BR144</strain>
    </source>
</reference>
<evidence type="ECO:0000313" key="2">
    <source>
        <dbReference type="Proteomes" id="UP000019132"/>
    </source>
</evidence>
<protein>
    <submittedName>
        <fullName evidence="1">Uncharacterized protein</fullName>
    </submittedName>
</protein>
<reference evidence="2" key="2">
    <citation type="submission" date="2010-04" db="EMBL/GenBank/DDBJ databases">
        <authorList>
            <person name="Buell R."/>
            <person name="Hamilton J."/>
            <person name="Hostetler J."/>
        </authorList>
    </citation>
    <scope>NUCLEOTIDE SEQUENCE [LARGE SCALE GENOMIC DNA]</scope>
    <source>
        <strain evidence="2">DAOM:BR144</strain>
    </source>
</reference>
<dbReference type="InParanoid" id="K3WZU1"/>
<accession>K3WZU1</accession>
<sequence>MIATSEGCLLSLSPQVQAIASCVTNAGDKSHVAMLVSSRDDTNFEFVDVCAKRANSSMLAVNLAKRREGEEWASDELKRTRTVHSFTIGRLSRELEDLAATFDAKCGDSVHDYQGLHYNLRSRSTSIEHLLAGKEALNPSSF</sequence>
<dbReference type="Proteomes" id="UP000019132">
    <property type="component" value="Unassembled WGS sequence"/>
</dbReference>
<organism evidence="1 2">
    <name type="scientific">Globisporangium ultimum (strain ATCC 200006 / CBS 805.95 / DAOM BR144)</name>
    <name type="common">Pythium ultimum</name>
    <dbReference type="NCBI Taxonomy" id="431595"/>
    <lineage>
        <taxon>Eukaryota</taxon>
        <taxon>Sar</taxon>
        <taxon>Stramenopiles</taxon>
        <taxon>Oomycota</taxon>
        <taxon>Peronosporomycetes</taxon>
        <taxon>Pythiales</taxon>
        <taxon>Pythiaceae</taxon>
        <taxon>Globisporangium</taxon>
    </lineage>
</organism>
<reference evidence="1" key="3">
    <citation type="submission" date="2015-02" db="UniProtKB">
        <authorList>
            <consortium name="EnsemblProtists"/>
        </authorList>
    </citation>
    <scope>IDENTIFICATION</scope>
    <source>
        <strain evidence="1">DAOM BR144</strain>
    </source>
</reference>
<name>K3WZU1_GLOUD</name>
<dbReference type="HOGENOM" id="CLU_1819705_0_0_1"/>
<dbReference type="EnsemblProtists" id="PYU1_T010490">
    <property type="protein sequence ID" value="PYU1_T010490"/>
    <property type="gene ID" value="PYU1_G010468"/>
</dbReference>